<dbReference type="Pfam" id="PF09451">
    <property type="entry name" value="ATG27"/>
    <property type="match status" value="1"/>
</dbReference>
<evidence type="ECO:0000256" key="3">
    <source>
        <dbReference type="ARBA" id="ARBA00022729"/>
    </source>
</evidence>
<dbReference type="OrthoDB" id="29460at2759"/>
<sequence>MVFMSNFWTTRALVTSCIINDYDLSVIPETTLSARQEGLPFVYNWTILPCNDNKGYVTLFRPQEKPKTMTLKGFNVMFGREIQLTFSAIPTISSTMLLTLHCGNTDALKWPSEDYNISNDRTSGFDMYYATALSTALCPDALSKNRCGVGCVFVVFIFGGLAMYIVVTVIWNFFRQDKCGKSLLPHPAFWADFPFLLRDGAVYFYWKLARYFGRGYRSPTYEQVYENGDVTKNS</sequence>
<evidence type="ECO:0000256" key="4">
    <source>
        <dbReference type="ARBA" id="ARBA00022989"/>
    </source>
</evidence>
<proteinExistence type="predicted"/>
<keyword evidence="8" id="KW-1185">Reference proteome</keyword>
<dbReference type="Proteomes" id="UP000192257">
    <property type="component" value="Unassembled WGS sequence"/>
</dbReference>
<comment type="subcellular location">
    <subcellularLocation>
        <location evidence="1">Membrane</location>
        <topology evidence="1">Single-pass membrane protein</topology>
    </subcellularLocation>
</comment>
<evidence type="ECO:0000256" key="1">
    <source>
        <dbReference type="ARBA" id="ARBA00004167"/>
    </source>
</evidence>
<evidence type="ECO:0000256" key="6">
    <source>
        <dbReference type="SAM" id="Phobius"/>
    </source>
</evidence>
<accession>A0A1X0NTF8</accession>
<dbReference type="InterPro" id="IPR018939">
    <property type="entry name" value="Autophagy-rel_prot_27"/>
</dbReference>
<dbReference type="RefSeq" id="XP_028881535.1">
    <property type="nucleotide sequence ID" value="XM_029027315.1"/>
</dbReference>
<evidence type="ECO:0000256" key="2">
    <source>
        <dbReference type="ARBA" id="ARBA00022692"/>
    </source>
</evidence>
<evidence type="ECO:0008006" key="9">
    <source>
        <dbReference type="Google" id="ProtNLM"/>
    </source>
</evidence>
<dbReference type="AlphaFoldDB" id="A0A1X0NTF8"/>
<protein>
    <recommendedName>
        <fullName evidence="9">Cation-dependent mannose-6-phosphate receptor</fullName>
    </recommendedName>
</protein>
<dbReference type="GO" id="GO:0016020">
    <property type="term" value="C:membrane"/>
    <property type="evidence" value="ECO:0007669"/>
    <property type="project" value="UniProtKB-SubCell"/>
</dbReference>
<dbReference type="EMBL" id="NBCO01000022">
    <property type="protein sequence ID" value="ORC87469.1"/>
    <property type="molecule type" value="Genomic_DNA"/>
</dbReference>
<evidence type="ECO:0000313" key="7">
    <source>
        <dbReference type="EMBL" id="ORC87469.1"/>
    </source>
</evidence>
<keyword evidence="5 6" id="KW-0472">Membrane</keyword>
<evidence type="ECO:0000313" key="8">
    <source>
        <dbReference type="Proteomes" id="UP000192257"/>
    </source>
</evidence>
<dbReference type="VEuPathDB" id="TriTrypDB:TM35_000222680"/>
<gene>
    <name evidence="7" type="ORF">TM35_000222680</name>
</gene>
<evidence type="ECO:0000256" key="5">
    <source>
        <dbReference type="ARBA" id="ARBA00023136"/>
    </source>
</evidence>
<comment type="caution">
    <text evidence="7">The sequence shown here is derived from an EMBL/GenBank/DDBJ whole genome shotgun (WGS) entry which is preliminary data.</text>
</comment>
<keyword evidence="2 6" id="KW-0812">Transmembrane</keyword>
<dbReference type="GeneID" id="39987095"/>
<keyword evidence="3" id="KW-0732">Signal</keyword>
<feature type="transmembrane region" description="Helical" evidence="6">
    <location>
        <begin position="152"/>
        <end position="174"/>
    </location>
</feature>
<reference evidence="7 8" key="1">
    <citation type="submission" date="2017-03" db="EMBL/GenBank/DDBJ databases">
        <title>An alternative strategy for trypanosome survival in the mammalian bloodstream revealed through genome and transcriptome analysis of the ubiquitous bovine parasite Trypanosoma (Megatrypanum) theileri.</title>
        <authorList>
            <person name="Kelly S."/>
            <person name="Ivens A."/>
            <person name="Mott A."/>
            <person name="O'Neill E."/>
            <person name="Emms D."/>
            <person name="Macleod O."/>
            <person name="Voorheis P."/>
            <person name="Matthews J."/>
            <person name="Matthews K."/>
            <person name="Carrington M."/>
        </authorList>
    </citation>
    <scope>NUCLEOTIDE SEQUENCE [LARGE SCALE GENOMIC DNA]</scope>
    <source>
        <strain evidence="7">Edinburgh</strain>
    </source>
</reference>
<organism evidence="7 8">
    <name type="scientific">Trypanosoma theileri</name>
    <dbReference type="NCBI Taxonomy" id="67003"/>
    <lineage>
        <taxon>Eukaryota</taxon>
        <taxon>Discoba</taxon>
        <taxon>Euglenozoa</taxon>
        <taxon>Kinetoplastea</taxon>
        <taxon>Metakinetoplastina</taxon>
        <taxon>Trypanosomatida</taxon>
        <taxon>Trypanosomatidae</taxon>
        <taxon>Trypanosoma</taxon>
    </lineage>
</organism>
<name>A0A1X0NTF8_9TRYP</name>
<keyword evidence="4 6" id="KW-1133">Transmembrane helix</keyword>